<feature type="region of interest" description="Disordered" evidence="1">
    <location>
        <begin position="690"/>
        <end position="718"/>
    </location>
</feature>
<reference evidence="2" key="1">
    <citation type="journal article" date="2022" name="bioRxiv">
        <title>Genomics of Preaxostyla Flagellates Illuminates Evolutionary Transitions and the Path Towards Mitochondrial Loss.</title>
        <authorList>
            <person name="Novak L.V.F."/>
            <person name="Treitli S.C."/>
            <person name="Pyrih J."/>
            <person name="Halakuc P."/>
            <person name="Pipaliya S.V."/>
            <person name="Vacek V."/>
            <person name="Brzon O."/>
            <person name="Soukal P."/>
            <person name="Eme L."/>
            <person name="Dacks J.B."/>
            <person name="Karnkowska A."/>
            <person name="Elias M."/>
            <person name="Hampl V."/>
        </authorList>
    </citation>
    <scope>NUCLEOTIDE SEQUENCE</scope>
    <source>
        <strain evidence="2">RCP-MX</strain>
    </source>
</reference>
<dbReference type="Pfam" id="PF13646">
    <property type="entry name" value="HEAT_2"/>
    <property type="match status" value="1"/>
</dbReference>
<dbReference type="EMBL" id="JAPMOS010000035">
    <property type="protein sequence ID" value="KAJ4458037.1"/>
    <property type="molecule type" value="Genomic_DNA"/>
</dbReference>
<dbReference type="InterPro" id="IPR011989">
    <property type="entry name" value="ARM-like"/>
</dbReference>
<protein>
    <submittedName>
        <fullName evidence="2">Uncharacterized protein</fullName>
    </submittedName>
</protein>
<sequence length="744" mass="79315">MEPQHPQPSVPTEPQQCCEKAIEVASQGNVEAAIAMLSPLAGSGDLKLIVLLGELLESQGHSEEALSTWRRGLLPETHPSFAQHNFRLLSLIAQHLNRQGATDAPADVPSDHVAQWQLGKLHESLATFSSALTLAEIPEDRAEVQASIALLYQALGSHLIEHPPISTPGVESTPIEWFRRAVEQWRQIHGHYPHSLDATLGLTRALVLLAGEGNGFPRVANPLSQEATDLMCRLLEALGRPQDVAHWRARAQFFGWLPDFIEVDFTPATAALHRLLDADQPALEFEGEAEDDGSIPAGGISGTTVAGVGGEEEFFPADVVEGEAEADVALPAGVASTRRKVTPGANHSQKSNAARRRRRFEAAVRGLLADRTELSTRLLAALCWQHGCCGELERLVFVELERRAQTGTGCPEVPAGLLLGGEDDEDIRPYIQGHAASASLATLSRGLLLLLLLRGESPCTLRLAGQALARLGERRALPTLLKLLPKDVKGLYQTNAAGSLAALGDPLAIEPLLKLLNPGAAPTPVRSTAPRDRDLDHGDEDAASAQSDADLMLDRPAAQQARLRLATIQALRSPGAADRPLALRLGCACALIRVGCMQLARRCEAVGVAGEGVVGQDEVNRCCLEVETALGLHPPAPSEKDLERARLAGLHLHIYLHDLASALGGPDHLAADLPPGLGRRVQALIQAMEMPTGEEEPEEAEGDAGLVGGALGDDDDEADFRLVNAAGGEAAEEDDDDFLSPQKK</sequence>
<dbReference type="Gene3D" id="1.25.10.10">
    <property type="entry name" value="Leucine-rich Repeat Variant"/>
    <property type="match status" value="1"/>
</dbReference>
<feature type="compositionally biased region" description="Acidic residues" evidence="1">
    <location>
        <begin position="692"/>
        <end position="702"/>
    </location>
</feature>
<comment type="caution">
    <text evidence="2">The sequence shown here is derived from an EMBL/GenBank/DDBJ whole genome shotgun (WGS) entry which is preliminary data.</text>
</comment>
<gene>
    <name evidence="2" type="ORF">PAPYR_6300</name>
</gene>
<feature type="region of interest" description="Disordered" evidence="1">
    <location>
        <begin position="520"/>
        <end position="546"/>
    </location>
</feature>
<organism evidence="2 3">
    <name type="scientific">Paratrimastix pyriformis</name>
    <dbReference type="NCBI Taxonomy" id="342808"/>
    <lineage>
        <taxon>Eukaryota</taxon>
        <taxon>Metamonada</taxon>
        <taxon>Preaxostyla</taxon>
        <taxon>Paratrimastigidae</taxon>
        <taxon>Paratrimastix</taxon>
    </lineage>
</organism>
<evidence type="ECO:0000313" key="3">
    <source>
        <dbReference type="Proteomes" id="UP001141327"/>
    </source>
</evidence>
<dbReference type="Proteomes" id="UP001141327">
    <property type="component" value="Unassembled WGS sequence"/>
</dbReference>
<dbReference type="Gene3D" id="1.25.40.10">
    <property type="entry name" value="Tetratricopeptide repeat domain"/>
    <property type="match status" value="1"/>
</dbReference>
<keyword evidence="3" id="KW-1185">Reference proteome</keyword>
<dbReference type="InterPro" id="IPR016024">
    <property type="entry name" value="ARM-type_fold"/>
</dbReference>
<dbReference type="InterPro" id="IPR011990">
    <property type="entry name" value="TPR-like_helical_dom_sf"/>
</dbReference>
<name>A0ABQ8UFI9_9EUKA</name>
<evidence type="ECO:0000256" key="1">
    <source>
        <dbReference type="SAM" id="MobiDB-lite"/>
    </source>
</evidence>
<dbReference type="SUPFAM" id="SSF48371">
    <property type="entry name" value="ARM repeat"/>
    <property type="match status" value="1"/>
</dbReference>
<accession>A0ABQ8UFI9</accession>
<evidence type="ECO:0000313" key="2">
    <source>
        <dbReference type="EMBL" id="KAJ4458037.1"/>
    </source>
</evidence>
<proteinExistence type="predicted"/>